<organism evidence="1 2">
    <name type="scientific">Bartonella henselae</name>
    <name type="common">Rochalimaea henselae</name>
    <dbReference type="NCBI Taxonomy" id="38323"/>
    <lineage>
        <taxon>Bacteria</taxon>
        <taxon>Pseudomonadati</taxon>
        <taxon>Pseudomonadota</taxon>
        <taxon>Alphaproteobacteria</taxon>
        <taxon>Hyphomicrobiales</taxon>
        <taxon>Bartonellaceae</taxon>
        <taxon>Bartonella</taxon>
    </lineage>
</organism>
<proteinExistence type="predicted"/>
<accession>X5MGH3</accession>
<gene>
    <name evidence="1" type="ORF">BM1374165_00374</name>
</gene>
<evidence type="ECO:0000313" key="2">
    <source>
        <dbReference type="Proteomes" id="UP000019801"/>
    </source>
</evidence>
<sequence length="47" mass="4887">MSAKKATVITIITLFAFILITVGIGSVGADGKRTITEDGYGISSQIQ</sequence>
<dbReference type="GeneID" id="92985053"/>
<dbReference type="KEGG" id="bhs:BM1374165_00374"/>
<name>X5MGH3_BARHN</name>
<dbReference type="EMBL" id="HG969191">
    <property type="protein sequence ID" value="CDO46395.1"/>
    <property type="molecule type" value="Genomic_DNA"/>
</dbReference>
<reference evidence="2" key="1">
    <citation type="submission" date="2013-11" db="EMBL/GenBank/DDBJ databases">
        <title>Genome sequencing of Bartonella spp. isolated from human blood.</title>
        <authorList>
            <person name="Raoult D."/>
        </authorList>
    </citation>
    <scope>NUCLEOTIDE SEQUENCE</scope>
    <source>
        <strain evidence="2">BM1374165</strain>
    </source>
</reference>
<dbReference type="AlphaFoldDB" id="X5MGH3"/>
<dbReference type="Proteomes" id="UP000019801">
    <property type="component" value="Chromosome I"/>
</dbReference>
<evidence type="ECO:0000313" key="1">
    <source>
        <dbReference type="EMBL" id="CDO46395.1"/>
    </source>
</evidence>
<dbReference type="KEGG" id="bhn:PRJBM_00401"/>
<dbReference type="RefSeq" id="WP_172642076.1">
    <property type="nucleotide sequence ID" value="NZ_BLJS01000001.1"/>
</dbReference>
<protein>
    <submittedName>
        <fullName evidence="1">Uncharacterized protein</fullName>
    </submittedName>
</protein>
<dbReference type="PATRIC" id="fig|38323.3.peg.433"/>